<protein>
    <submittedName>
        <fullName evidence="1">Uncharacterized protein</fullName>
    </submittedName>
</protein>
<keyword evidence="2" id="KW-1185">Reference proteome</keyword>
<sequence>MVATDIEVAVRTCPGTGAPEFHNDFRVEARGSARTLHLPALYADDRRWIVFELPFAQPTDPRHGLTTVADVEALNRGP</sequence>
<organism evidence="1 2">
    <name type="scientific">Vulgatibacter incomptus</name>
    <dbReference type="NCBI Taxonomy" id="1391653"/>
    <lineage>
        <taxon>Bacteria</taxon>
        <taxon>Pseudomonadati</taxon>
        <taxon>Myxococcota</taxon>
        <taxon>Myxococcia</taxon>
        <taxon>Myxococcales</taxon>
        <taxon>Cystobacterineae</taxon>
        <taxon>Vulgatibacteraceae</taxon>
        <taxon>Vulgatibacter</taxon>
    </lineage>
</organism>
<accession>A0A0K1PG70</accession>
<dbReference type="Proteomes" id="UP000055590">
    <property type="component" value="Chromosome"/>
</dbReference>
<dbReference type="EMBL" id="CP012332">
    <property type="protein sequence ID" value="AKU92416.1"/>
    <property type="molecule type" value="Genomic_DNA"/>
</dbReference>
<name>A0A0K1PG70_9BACT</name>
<dbReference type="KEGG" id="vin:AKJ08_2803"/>
<evidence type="ECO:0000313" key="1">
    <source>
        <dbReference type="EMBL" id="AKU92416.1"/>
    </source>
</evidence>
<gene>
    <name evidence="1" type="ORF">AKJ08_2803</name>
</gene>
<dbReference type="AlphaFoldDB" id="A0A0K1PG70"/>
<reference evidence="1 2" key="1">
    <citation type="submission" date="2015-08" db="EMBL/GenBank/DDBJ databases">
        <authorList>
            <person name="Babu N.S."/>
            <person name="Beckwith C.J."/>
            <person name="Beseler K.G."/>
            <person name="Brison A."/>
            <person name="Carone J.V."/>
            <person name="Caskin T.P."/>
            <person name="Diamond M."/>
            <person name="Durham M.E."/>
            <person name="Foxe J.M."/>
            <person name="Go M."/>
            <person name="Henderson B.A."/>
            <person name="Jones I.B."/>
            <person name="McGettigan J.A."/>
            <person name="Micheletti S.J."/>
            <person name="Nasrallah M.E."/>
            <person name="Ortiz D."/>
            <person name="Piller C.R."/>
            <person name="Privatt S.R."/>
            <person name="Schneider S.L."/>
            <person name="Sharp S."/>
            <person name="Smith T.C."/>
            <person name="Stanton J.D."/>
            <person name="Ullery H.E."/>
            <person name="Wilson R.J."/>
            <person name="Serrano M.G."/>
            <person name="Buck G."/>
            <person name="Lee V."/>
            <person name="Wang Y."/>
            <person name="Carvalho R."/>
            <person name="Voegtly L."/>
            <person name="Shi R."/>
            <person name="Duckworth R."/>
            <person name="Johnson A."/>
            <person name="Loviza R."/>
            <person name="Walstead R."/>
            <person name="Shah Z."/>
            <person name="Kiflezghi M."/>
            <person name="Wade K."/>
            <person name="Ball S.L."/>
            <person name="Bradley K.W."/>
            <person name="Asai D.J."/>
            <person name="Bowman C.A."/>
            <person name="Russell D.A."/>
            <person name="Pope W.H."/>
            <person name="Jacobs-Sera D."/>
            <person name="Hendrix R.W."/>
            <person name="Hatfull G.F."/>
        </authorList>
    </citation>
    <scope>NUCLEOTIDE SEQUENCE [LARGE SCALE GENOMIC DNA]</scope>
    <source>
        <strain evidence="1 2">DSM 27710</strain>
    </source>
</reference>
<proteinExistence type="predicted"/>
<evidence type="ECO:0000313" key="2">
    <source>
        <dbReference type="Proteomes" id="UP000055590"/>
    </source>
</evidence>
<dbReference type="RefSeq" id="WP_050726588.1">
    <property type="nucleotide sequence ID" value="NZ_CP012332.1"/>
</dbReference>